<evidence type="ECO:0000256" key="3">
    <source>
        <dbReference type="ARBA" id="ARBA00022490"/>
    </source>
</evidence>
<comment type="caution">
    <text evidence="11">The sequence shown here is derived from an EMBL/GenBank/DDBJ whole genome shotgun (WGS) entry which is preliminary data.</text>
</comment>
<dbReference type="Gene3D" id="3.40.50.10470">
    <property type="entry name" value="Translation initiation factor eif-2b, domain 2"/>
    <property type="match status" value="1"/>
</dbReference>
<keyword evidence="12" id="KW-1185">Reference proteome</keyword>
<dbReference type="PANTHER" id="PTHR45859:SF1">
    <property type="entry name" value="TRANSLATION INITIATION FACTOR EIF-2B SUBUNIT BETA"/>
    <property type="match status" value="1"/>
</dbReference>
<evidence type="ECO:0000256" key="5">
    <source>
        <dbReference type="ARBA" id="ARBA00022917"/>
    </source>
</evidence>
<dbReference type="GO" id="GO:0005851">
    <property type="term" value="C:eukaryotic translation initiation factor 2B complex"/>
    <property type="evidence" value="ECO:0007669"/>
    <property type="project" value="TreeGrafter"/>
</dbReference>
<dbReference type="GO" id="GO:0005085">
    <property type="term" value="F:guanyl-nucleotide exchange factor activity"/>
    <property type="evidence" value="ECO:0007669"/>
    <property type="project" value="TreeGrafter"/>
</dbReference>
<evidence type="ECO:0000313" key="11">
    <source>
        <dbReference type="EMBL" id="KAG5654113.1"/>
    </source>
</evidence>
<protein>
    <recommendedName>
        <fullName evidence="6">Translation initiation factor eIF2B subunit beta</fullName>
    </recommendedName>
    <alternativeName>
        <fullName evidence="7">eIF2B GDP-GTP exchange factor subunit beta</fullName>
    </alternativeName>
</protein>
<evidence type="ECO:0000256" key="4">
    <source>
        <dbReference type="ARBA" id="ARBA00022540"/>
    </source>
</evidence>
<comment type="subunit">
    <text evidence="8">Component of the translation initiation factor 2B (eIF2B) complex which is a heterodecamer of two sets of five different subunits: alpha, beta, gamma, delta and epsilon. Subunits alpha, beta and delta comprise a regulatory subcomplex and subunits epsilon and gamma comprise a catalytic subcomplex. Within the complex, the hexameric regulatory complex resides at the center, with the two heterodimeric catalytic subcomplexes bound on opposite sides.</text>
</comment>
<gene>
    <name evidence="11" type="ORF">H0H81_007165</name>
</gene>
<keyword evidence="3" id="KW-0963">Cytoplasm</keyword>
<evidence type="ECO:0000313" key="12">
    <source>
        <dbReference type="Proteomes" id="UP000717328"/>
    </source>
</evidence>
<accession>A0A9P7GPY9</accession>
<dbReference type="AlphaFoldDB" id="A0A9P7GPY9"/>
<dbReference type="InterPro" id="IPR051855">
    <property type="entry name" value="eIF2B_beta_subunit"/>
</dbReference>
<evidence type="ECO:0000256" key="2">
    <source>
        <dbReference type="ARBA" id="ARBA00007251"/>
    </source>
</evidence>
<dbReference type="Pfam" id="PF01008">
    <property type="entry name" value="IF-2B"/>
    <property type="match status" value="1"/>
</dbReference>
<dbReference type="OrthoDB" id="269919at2759"/>
<dbReference type="FunFam" id="3.40.50.10470:FF:000008">
    <property type="entry name" value="Translation initiation factor 2B, beta subunit"/>
    <property type="match status" value="1"/>
</dbReference>
<evidence type="ECO:0000256" key="9">
    <source>
        <dbReference type="RuleBase" id="RU003814"/>
    </source>
</evidence>
<dbReference type="InterPro" id="IPR000649">
    <property type="entry name" value="IF-2B-related"/>
</dbReference>
<dbReference type="GO" id="GO:0005829">
    <property type="term" value="C:cytosol"/>
    <property type="evidence" value="ECO:0007669"/>
    <property type="project" value="UniProtKB-SubCell"/>
</dbReference>
<keyword evidence="4" id="KW-0396">Initiation factor</keyword>
<evidence type="ECO:0000256" key="1">
    <source>
        <dbReference type="ARBA" id="ARBA00004514"/>
    </source>
</evidence>
<sequence length="393" mass="43126">MGSESFGGASQRSVENLAYRLRRRQLVGSRATALETLLVLRQVVSKARFSNMEQLVEIIRSVGRRLVEAQPKGTPLVPAPTRYRAHSQTNLPEHSVGNTVRKVLHHIREEYHTAIGTNAASAPQTFSIAKFVLLGQPRQHTAGAPKAESNAKATLRENDPDDPDSFARGLKPVLMEAIQDVLDELETVYDNVSKNAKDHIHSDEIILTLGMSKTVEAFLKSAAHHRKYTVIVAETAPSYGGREMARSLSAAGISTFLVPDSSMFAIMSRVNKVILGAHAIFANGGMFATSGSLIAATAAQAHRTPVVVCAGQFKLTPLWNLYHEYGALDFGDPNSVLGFEEGDLVDKVEVVNPYYDYIRPELIDGFITNDGDHPPSSIYRLLKETYDDEDNEL</sequence>
<dbReference type="InterPro" id="IPR037171">
    <property type="entry name" value="NagB/RpiA_transferase-like"/>
</dbReference>
<dbReference type="Proteomes" id="UP000717328">
    <property type="component" value="Unassembled WGS sequence"/>
</dbReference>
<keyword evidence="5" id="KW-0648">Protein biosynthesis</keyword>
<organism evidence="11 12">
    <name type="scientific">Sphagnurus paluster</name>
    <dbReference type="NCBI Taxonomy" id="117069"/>
    <lineage>
        <taxon>Eukaryota</taxon>
        <taxon>Fungi</taxon>
        <taxon>Dikarya</taxon>
        <taxon>Basidiomycota</taxon>
        <taxon>Agaricomycotina</taxon>
        <taxon>Agaricomycetes</taxon>
        <taxon>Agaricomycetidae</taxon>
        <taxon>Agaricales</taxon>
        <taxon>Tricholomatineae</taxon>
        <taxon>Lyophyllaceae</taxon>
        <taxon>Sphagnurus</taxon>
    </lineage>
</organism>
<evidence type="ECO:0000256" key="7">
    <source>
        <dbReference type="ARBA" id="ARBA00044228"/>
    </source>
</evidence>
<proteinExistence type="inferred from homology"/>
<dbReference type="EMBL" id="JABCKI010000019">
    <property type="protein sequence ID" value="KAG5654113.1"/>
    <property type="molecule type" value="Genomic_DNA"/>
</dbReference>
<dbReference type="GO" id="GO:0003743">
    <property type="term" value="F:translation initiation factor activity"/>
    <property type="evidence" value="ECO:0007669"/>
    <property type="project" value="UniProtKB-KW"/>
</dbReference>
<comment type="similarity">
    <text evidence="2 9">Belongs to the eIF-2B alpha/beta/delta subunits family.</text>
</comment>
<evidence type="ECO:0000256" key="8">
    <source>
        <dbReference type="ARBA" id="ARBA00046432"/>
    </source>
</evidence>
<dbReference type="InterPro" id="IPR042529">
    <property type="entry name" value="IF_2B-like_C"/>
</dbReference>
<reference evidence="11" key="1">
    <citation type="submission" date="2021-02" db="EMBL/GenBank/DDBJ databases">
        <authorList>
            <person name="Nieuwenhuis M."/>
            <person name="Van De Peppel L.J.J."/>
        </authorList>
    </citation>
    <scope>NUCLEOTIDE SEQUENCE</scope>
    <source>
        <strain evidence="11">D49</strain>
    </source>
</reference>
<evidence type="ECO:0000256" key="10">
    <source>
        <dbReference type="SAM" id="MobiDB-lite"/>
    </source>
</evidence>
<reference evidence="11" key="2">
    <citation type="submission" date="2021-10" db="EMBL/GenBank/DDBJ databases">
        <title>Phylogenomics reveals ancestral predisposition of the termite-cultivated fungus Termitomyces towards a domesticated lifestyle.</title>
        <authorList>
            <person name="Auxier B."/>
            <person name="Grum-Grzhimaylo A."/>
            <person name="Cardenas M.E."/>
            <person name="Lodge J.D."/>
            <person name="Laessoe T."/>
            <person name="Pedersen O."/>
            <person name="Smith M.E."/>
            <person name="Kuyper T.W."/>
            <person name="Franco-Molano E.A."/>
            <person name="Baroni T.J."/>
            <person name="Aanen D.K."/>
        </authorList>
    </citation>
    <scope>NUCLEOTIDE SEQUENCE</scope>
    <source>
        <strain evidence="11">D49</strain>
    </source>
</reference>
<feature type="region of interest" description="Disordered" evidence="10">
    <location>
        <begin position="139"/>
        <end position="164"/>
    </location>
</feature>
<evidence type="ECO:0000256" key="6">
    <source>
        <dbReference type="ARBA" id="ARBA00044122"/>
    </source>
</evidence>
<name>A0A9P7GPY9_9AGAR</name>
<dbReference type="PANTHER" id="PTHR45859">
    <property type="entry name" value="TRANSLATION INITIATION FACTOR EIF-2B SUBUNIT BETA"/>
    <property type="match status" value="1"/>
</dbReference>
<dbReference type="SUPFAM" id="SSF100950">
    <property type="entry name" value="NagB/RpiA/CoA transferase-like"/>
    <property type="match status" value="1"/>
</dbReference>
<comment type="subcellular location">
    <subcellularLocation>
        <location evidence="1">Cytoplasm</location>
        <location evidence="1">Cytosol</location>
    </subcellularLocation>
</comment>